<dbReference type="AlphaFoldDB" id="A0A6L2ML44"/>
<evidence type="ECO:0000313" key="2">
    <source>
        <dbReference type="EMBL" id="GEU74736.1"/>
    </source>
</evidence>
<accession>A0A6L2ML44</accession>
<proteinExistence type="predicted"/>
<sequence>MGHFSRECRQPRNHDNRSWNQDNSRRTVNVEETPHKAMVTIDGVGFNWSYMAEDEVPTNMALMPFSDSVVY</sequence>
<organism evidence="2">
    <name type="scientific">Tanacetum cinerariifolium</name>
    <name type="common">Dalmatian daisy</name>
    <name type="synonym">Chrysanthemum cinerariifolium</name>
    <dbReference type="NCBI Taxonomy" id="118510"/>
    <lineage>
        <taxon>Eukaryota</taxon>
        <taxon>Viridiplantae</taxon>
        <taxon>Streptophyta</taxon>
        <taxon>Embryophyta</taxon>
        <taxon>Tracheophyta</taxon>
        <taxon>Spermatophyta</taxon>
        <taxon>Magnoliopsida</taxon>
        <taxon>eudicotyledons</taxon>
        <taxon>Gunneridae</taxon>
        <taxon>Pentapetalae</taxon>
        <taxon>asterids</taxon>
        <taxon>campanulids</taxon>
        <taxon>Asterales</taxon>
        <taxon>Asteraceae</taxon>
        <taxon>Asteroideae</taxon>
        <taxon>Anthemideae</taxon>
        <taxon>Anthemidinae</taxon>
        <taxon>Tanacetum</taxon>
    </lineage>
</organism>
<dbReference type="EMBL" id="BKCJ010006944">
    <property type="protein sequence ID" value="GEU74736.1"/>
    <property type="molecule type" value="Genomic_DNA"/>
</dbReference>
<reference evidence="2" key="1">
    <citation type="journal article" date="2019" name="Sci. Rep.">
        <title>Draft genome of Tanacetum cinerariifolium, the natural source of mosquito coil.</title>
        <authorList>
            <person name="Yamashiro T."/>
            <person name="Shiraishi A."/>
            <person name="Satake H."/>
            <person name="Nakayama K."/>
        </authorList>
    </citation>
    <scope>NUCLEOTIDE SEQUENCE</scope>
</reference>
<comment type="caution">
    <text evidence="2">The sequence shown here is derived from an EMBL/GenBank/DDBJ whole genome shotgun (WGS) entry which is preliminary data.</text>
</comment>
<feature type="region of interest" description="Disordered" evidence="1">
    <location>
        <begin position="1"/>
        <end position="31"/>
    </location>
</feature>
<gene>
    <name evidence="2" type="ORF">Tci_046714</name>
</gene>
<evidence type="ECO:0000256" key="1">
    <source>
        <dbReference type="SAM" id="MobiDB-lite"/>
    </source>
</evidence>
<protein>
    <submittedName>
        <fullName evidence="2">Uncharacterized protein</fullName>
    </submittedName>
</protein>
<name>A0A6L2ML44_TANCI</name>